<gene>
    <name evidence="2" type="ORF">RCOM_1455800</name>
</gene>
<keyword evidence="3" id="KW-1185">Reference proteome</keyword>
<evidence type="ECO:0000313" key="3">
    <source>
        <dbReference type="Proteomes" id="UP000008311"/>
    </source>
</evidence>
<dbReference type="InParanoid" id="B9SY05"/>
<proteinExistence type="predicted"/>
<dbReference type="Pfam" id="PF13456">
    <property type="entry name" value="RVT_3"/>
    <property type="match status" value="1"/>
</dbReference>
<dbReference type="GO" id="GO:0003676">
    <property type="term" value="F:nucleic acid binding"/>
    <property type="evidence" value="ECO:0007669"/>
    <property type="project" value="InterPro"/>
</dbReference>
<dbReference type="InterPro" id="IPR002156">
    <property type="entry name" value="RNaseH_domain"/>
</dbReference>
<dbReference type="Proteomes" id="UP000008311">
    <property type="component" value="Unassembled WGS sequence"/>
</dbReference>
<evidence type="ECO:0000313" key="2">
    <source>
        <dbReference type="EMBL" id="EEF31514.1"/>
    </source>
</evidence>
<sequence length="139" mass="15198">MMAEFLHANSSFHSRYSNSSMCRMASPTRQGVGLRCVIRNIKEATTMKRVKDCLPADLAKAKGILFALKVASKLGCPSIIYEDDNLGLIQAISPKRVDINYCGSTVLEILAALDCFSNASVEFVPRTATRVAHIMAKQS</sequence>
<reference evidence="3" key="1">
    <citation type="journal article" date="2010" name="Nat. Biotechnol.">
        <title>Draft genome sequence of the oilseed species Ricinus communis.</title>
        <authorList>
            <person name="Chan A.P."/>
            <person name="Crabtree J."/>
            <person name="Zhao Q."/>
            <person name="Lorenzi H."/>
            <person name="Orvis J."/>
            <person name="Puiu D."/>
            <person name="Melake-Berhan A."/>
            <person name="Jones K.M."/>
            <person name="Redman J."/>
            <person name="Chen G."/>
            <person name="Cahoon E.B."/>
            <person name="Gedil M."/>
            <person name="Stanke M."/>
            <person name="Haas B.J."/>
            <person name="Wortman J.R."/>
            <person name="Fraser-Liggett C.M."/>
            <person name="Ravel J."/>
            <person name="Rabinowicz P.D."/>
        </authorList>
    </citation>
    <scope>NUCLEOTIDE SEQUENCE [LARGE SCALE GENOMIC DNA]</scope>
    <source>
        <strain evidence="3">cv. Hale</strain>
    </source>
</reference>
<dbReference type="PANTHER" id="PTHR47074:SF48">
    <property type="entry name" value="POLYNUCLEOTIDYL TRANSFERASE, RIBONUCLEASE H-LIKE SUPERFAMILY PROTEIN"/>
    <property type="match status" value="1"/>
</dbReference>
<accession>B9SY05</accession>
<dbReference type="EMBL" id="EQ974237">
    <property type="protein sequence ID" value="EEF31514.1"/>
    <property type="molecule type" value="Genomic_DNA"/>
</dbReference>
<dbReference type="PANTHER" id="PTHR47074">
    <property type="entry name" value="BNAC02G40300D PROTEIN"/>
    <property type="match status" value="1"/>
</dbReference>
<evidence type="ECO:0000259" key="1">
    <source>
        <dbReference type="Pfam" id="PF13456"/>
    </source>
</evidence>
<protein>
    <recommendedName>
        <fullName evidence="1">RNase H type-1 domain-containing protein</fullName>
    </recommendedName>
</protein>
<feature type="domain" description="RNase H type-1" evidence="1">
    <location>
        <begin position="33"/>
        <end position="138"/>
    </location>
</feature>
<dbReference type="GO" id="GO:0004523">
    <property type="term" value="F:RNA-DNA hybrid ribonuclease activity"/>
    <property type="evidence" value="ECO:0007669"/>
    <property type="project" value="InterPro"/>
</dbReference>
<dbReference type="AlphaFoldDB" id="B9SY05"/>
<organism evidence="2 3">
    <name type="scientific">Ricinus communis</name>
    <name type="common">Castor bean</name>
    <dbReference type="NCBI Taxonomy" id="3988"/>
    <lineage>
        <taxon>Eukaryota</taxon>
        <taxon>Viridiplantae</taxon>
        <taxon>Streptophyta</taxon>
        <taxon>Embryophyta</taxon>
        <taxon>Tracheophyta</taxon>
        <taxon>Spermatophyta</taxon>
        <taxon>Magnoliopsida</taxon>
        <taxon>eudicotyledons</taxon>
        <taxon>Gunneridae</taxon>
        <taxon>Pentapetalae</taxon>
        <taxon>rosids</taxon>
        <taxon>fabids</taxon>
        <taxon>Malpighiales</taxon>
        <taxon>Euphorbiaceae</taxon>
        <taxon>Acalyphoideae</taxon>
        <taxon>Acalypheae</taxon>
        <taxon>Ricinus</taxon>
    </lineage>
</organism>
<name>B9SY05_RICCO</name>
<dbReference type="InterPro" id="IPR052929">
    <property type="entry name" value="RNase_H-like_EbsB-rel"/>
</dbReference>